<organism evidence="1">
    <name type="scientific">marine sediment metagenome</name>
    <dbReference type="NCBI Taxonomy" id="412755"/>
    <lineage>
        <taxon>unclassified sequences</taxon>
        <taxon>metagenomes</taxon>
        <taxon>ecological metagenomes</taxon>
    </lineage>
</organism>
<accession>X1A0N7</accession>
<comment type="caution">
    <text evidence="1">The sequence shown here is derived from an EMBL/GenBank/DDBJ whole genome shotgun (WGS) entry which is preliminary data.</text>
</comment>
<proteinExistence type="predicted"/>
<name>X1A0N7_9ZZZZ</name>
<evidence type="ECO:0000313" key="1">
    <source>
        <dbReference type="EMBL" id="GAG53851.1"/>
    </source>
</evidence>
<feature type="non-terminal residue" evidence="1">
    <location>
        <position position="70"/>
    </location>
</feature>
<dbReference type="EMBL" id="BART01007061">
    <property type="protein sequence ID" value="GAG53851.1"/>
    <property type="molecule type" value="Genomic_DNA"/>
</dbReference>
<protein>
    <submittedName>
        <fullName evidence="1">Uncharacterized protein</fullName>
    </submittedName>
</protein>
<dbReference type="AlphaFoldDB" id="X1A0N7"/>
<sequence>MLSKTKIGNNYALPDETKHILSLVASPFPEYIDTKNDFYFLSQNIPRVCTPREIIELINEFKITDYEFKP</sequence>
<gene>
    <name evidence="1" type="ORF">S01H4_16113</name>
</gene>
<reference evidence="1" key="1">
    <citation type="journal article" date="2014" name="Front. Microbiol.">
        <title>High frequency of phylogenetically diverse reductive dehalogenase-homologous genes in deep subseafloor sedimentary metagenomes.</title>
        <authorList>
            <person name="Kawai M."/>
            <person name="Futagami T."/>
            <person name="Toyoda A."/>
            <person name="Takaki Y."/>
            <person name="Nishi S."/>
            <person name="Hori S."/>
            <person name="Arai W."/>
            <person name="Tsubouchi T."/>
            <person name="Morono Y."/>
            <person name="Uchiyama I."/>
            <person name="Ito T."/>
            <person name="Fujiyama A."/>
            <person name="Inagaki F."/>
            <person name="Takami H."/>
        </authorList>
    </citation>
    <scope>NUCLEOTIDE SEQUENCE</scope>
    <source>
        <strain evidence="1">Expedition CK06-06</strain>
    </source>
</reference>